<gene>
    <name evidence="2" type="ORF">B4O97_12220</name>
</gene>
<comment type="caution">
    <text evidence="2">The sequence shown here is derived from an EMBL/GenBank/DDBJ whole genome shotgun (WGS) entry which is preliminary data.</text>
</comment>
<organism evidence="2 3">
    <name type="scientific">Marispirochaeta aestuarii</name>
    <dbReference type="NCBI Taxonomy" id="1963862"/>
    <lineage>
        <taxon>Bacteria</taxon>
        <taxon>Pseudomonadati</taxon>
        <taxon>Spirochaetota</taxon>
        <taxon>Spirochaetia</taxon>
        <taxon>Spirochaetales</taxon>
        <taxon>Spirochaetaceae</taxon>
        <taxon>Marispirochaeta</taxon>
    </lineage>
</organism>
<keyword evidence="3" id="KW-1185">Reference proteome</keyword>
<sequence length="206" mass="23405">MKSDQERIQRRYDRIAPLYDLLERPMEASFVAWRVQLLTKAAGRVLEVGVGTGKNLPYYPPDVSVTGIDFSREMIERARSRVESQGLDNVTLIEMNAEELSFEDNSFDTIVSTCVFCSVPLPVNGLRELQRVCRPDGRVLMLEHVRSEGPVMGPLMDFLNPLPLYLYGANINRRTVDNLLQAGFQHIEVTNLWRDIVKQIIARPGA</sequence>
<evidence type="ECO:0000313" key="2">
    <source>
        <dbReference type="EMBL" id="ORC34702.1"/>
    </source>
</evidence>
<dbReference type="Proteomes" id="UP000192343">
    <property type="component" value="Unassembled WGS sequence"/>
</dbReference>
<dbReference type="STRING" id="1963862.B4O97_12220"/>
<dbReference type="CDD" id="cd02440">
    <property type="entry name" value="AdoMet_MTases"/>
    <property type="match status" value="1"/>
</dbReference>
<dbReference type="OrthoDB" id="9772751at2"/>
<dbReference type="InterPro" id="IPR029063">
    <property type="entry name" value="SAM-dependent_MTases_sf"/>
</dbReference>
<dbReference type="PANTHER" id="PTHR45036:SF1">
    <property type="entry name" value="METHYLTRANSFERASE LIKE 7A"/>
    <property type="match status" value="1"/>
</dbReference>
<evidence type="ECO:0000313" key="3">
    <source>
        <dbReference type="Proteomes" id="UP000192343"/>
    </source>
</evidence>
<name>A0A1Y1RWX8_9SPIO</name>
<dbReference type="PANTHER" id="PTHR45036">
    <property type="entry name" value="METHYLTRANSFERASE LIKE 7B"/>
    <property type="match status" value="1"/>
</dbReference>
<feature type="domain" description="Methyltransferase type 11" evidence="1">
    <location>
        <begin position="46"/>
        <end position="140"/>
    </location>
</feature>
<dbReference type="InterPro" id="IPR013216">
    <property type="entry name" value="Methyltransf_11"/>
</dbReference>
<protein>
    <submittedName>
        <fullName evidence="2">SAM-dependent methyltransferase</fullName>
    </submittedName>
</protein>
<dbReference type="GO" id="GO:0032259">
    <property type="term" value="P:methylation"/>
    <property type="evidence" value="ECO:0007669"/>
    <property type="project" value="UniProtKB-KW"/>
</dbReference>
<dbReference type="InterPro" id="IPR052356">
    <property type="entry name" value="Thiol_S-MT"/>
</dbReference>
<evidence type="ECO:0000259" key="1">
    <source>
        <dbReference type="Pfam" id="PF08241"/>
    </source>
</evidence>
<reference evidence="2 3" key="1">
    <citation type="submission" date="2017-03" db="EMBL/GenBank/DDBJ databases">
        <title>Draft Genome sequence of Marispirochaeta sp. strain JC444.</title>
        <authorList>
            <person name="Shivani Y."/>
            <person name="Subhash Y."/>
            <person name="Sasikala C."/>
            <person name="Ramana C."/>
        </authorList>
    </citation>
    <scope>NUCLEOTIDE SEQUENCE [LARGE SCALE GENOMIC DNA]</scope>
    <source>
        <strain evidence="2 3">JC444</strain>
    </source>
</reference>
<dbReference type="GO" id="GO:0008757">
    <property type="term" value="F:S-adenosylmethionine-dependent methyltransferase activity"/>
    <property type="evidence" value="ECO:0007669"/>
    <property type="project" value="InterPro"/>
</dbReference>
<dbReference type="Gene3D" id="3.40.50.150">
    <property type="entry name" value="Vaccinia Virus protein VP39"/>
    <property type="match status" value="1"/>
</dbReference>
<keyword evidence="2" id="KW-0489">Methyltransferase</keyword>
<accession>A0A1Y1RWX8</accession>
<proteinExistence type="predicted"/>
<dbReference type="AlphaFoldDB" id="A0A1Y1RWX8"/>
<dbReference type="Pfam" id="PF08241">
    <property type="entry name" value="Methyltransf_11"/>
    <property type="match status" value="1"/>
</dbReference>
<keyword evidence="2" id="KW-0808">Transferase</keyword>
<dbReference type="SUPFAM" id="SSF53335">
    <property type="entry name" value="S-adenosyl-L-methionine-dependent methyltransferases"/>
    <property type="match status" value="1"/>
</dbReference>
<dbReference type="RefSeq" id="WP_083051180.1">
    <property type="nucleotide sequence ID" value="NZ_MWQY01000012.1"/>
</dbReference>
<dbReference type="EMBL" id="MWQY01000012">
    <property type="protein sequence ID" value="ORC34702.1"/>
    <property type="molecule type" value="Genomic_DNA"/>
</dbReference>